<evidence type="ECO:0000313" key="1">
    <source>
        <dbReference type="EMBL" id="KAG6963604.1"/>
    </source>
</evidence>
<reference evidence="1" key="1">
    <citation type="submission" date="2021-01" db="EMBL/GenBank/DDBJ databases">
        <title>Phytophthora aleatoria, a newly-described species from Pinus radiata is distinct from Phytophthora cactorum isolates based on comparative genomics.</title>
        <authorList>
            <person name="Mcdougal R."/>
            <person name="Panda P."/>
            <person name="Williams N."/>
            <person name="Studholme D.J."/>
        </authorList>
    </citation>
    <scope>NUCLEOTIDE SEQUENCE</scope>
    <source>
        <strain evidence="1">NZFS 4037</strain>
    </source>
</reference>
<dbReference type="AlphaFoldDB" id="A0A8J5M4B2"/>
<keyword evidence="2" id="KW-1185">Reference proteome</keyword>
<proteinExistence type="predicted"/>
<sequence>MIPLNEFRVEATLLGRRTHVDDIRTLLNSVHVKSKALTRHEFPALLGLEPEYDAAVQFSGDEFAFLKQLRSEQLSSKKSGSECHVVATVMYNAAVHQLVNPRLNIKKRGYRSVSKRLDAIDERTEYHSGSLKPPMVLSHKSINDEDDKPDEKALLGQLCVMFRDSPVLRHRKKVYFFVYDFPACVCPTISPESPGHVMKWRERLKRTQNCRAQNATEGSKSGAIESIGPLSKDVEPSTVLPVVLAADEESTSPLNAPQNSQLALLVAPAAGEINDANGECAPISRDSCASTPADEALLQVWDA</sequence>
<protein>
    <submittedName>
        <fullName evidence="1">Uncharacterized protein</fullName>
    </submittedName>
</protein>
<accession>A0A8J5M4B2</accession>
<name>A0A8J5M4B2_9STRA</name>
<organism evidence="1 2">
    <name type="scientific">Phytophthora aleatoria</name>
    <dbReference type="NCBI Taxonomy" id="2496075"/>
    <lineage>
        <taxon>Eukaryota</taxon>
        <taxon>Sar</taxon>
        <taxon>Stramenopiles</taxon>
        <taxon>Oomycota</taxon>
        <taxon>Peronosporomycetes</taxon>
        <taxon>Peronosporales</taxon>
        <taxon>Peronosporaceae</taxon>
        <taxon>Phytophthora</taxon>
    </lineage>
</organism>
<dbReference type="EMBL" id="JAENGY010000413">
    <property type="protein sequence ID" value="KAG6963604.1"/>
    <property type="molecule type" value="Genomic_DNA"/>
</dbReference>
<dbReference type="Proteomes" id="UP000709295">
    <property type="component" value="Unassembled WGS sequence"/>
</dbReference>
<gene>
    <name evidence="1" type="ORF">JG688_00008079</name>
</gene>
<comment type="caution">
    <text evidence="1">The sequence shown here is derived from an EMBL/GenBank/DDBJ whole genome shotgun (WGS) entry which is preliminary data.</text>
</comment>
<evidence type="ECO:0000313" key="2">
    <source>
        <dbReference type="Proteomes" id="UP000709295"/>
    </source>
</evidence>